<dbReference type="GO" id="GO:0008270">
    <property type="term" value="F:zinc ion binding"/>
    <property type="evidence" value="ECO:0007669"/>
    <property type="project" value="UniProtKB-KW"/>
</dbReference>
<sequence>MESEKGDVEEQEVTVEVLPQTVTEIIYLQDSDLCYTTEEDSDIRTTESYEIGSVDLTRLASKSLVLDASQSFVLLSSETDIINGNALYLTDGELNQNYLEHTEEINSGIGEFICTLCNYKCRSLSSLSAHRLIHDDQFIRCHYNCVVCGLQFDKAQSLSHHFRTTHEISKYVCNICNCACSHEWALLQHLKIHEPKKFSCDLCNAIYDSAVKLINHKKTHSTTLLYACNKCDASFETTSEVSHHLRTMHERVKVPMRVVTGKIKSTFSDSIYKGDVSLNSTTQEKQSETSISKRRRTR</sequence>
<keyword evidence="4" id="KW-0862">Zinc</keyword>
<dbReference type="GO" id="GO:0000977">
    <property type="term" value="F:RNA polymerase II transcription regulatory region sequence-specific DNA binding"/>
    <property type="evidence" value="ECO:0007669"/>
    <property type="project" value="TreeGrafter"/>
</dbReference>
<proteinExistence type="predicted"/>
<dbReference type="InterPro" id="IPR036236">
    <property type="entry name" value="Znf_C2H2_sf"/>
</dbReference>
<dbReference type="Proteomes" id="UP001458880">
    <property type="component" value="Unassembled WGS sequence"/>
</dbReference>
<protein>
    <submittedName>
        <fullName evidence="7">Zinc finger, C2H2 type</fullName>
    </submittedName>
</protein>
<dbReference type="PROSITE" id="PS50157">
    <property type="entry name" value="ZINC_FINGER_C2H2_2"/>
    <property type="match status" value="4"/>
</dbReference>
<gene>
    <name evidence="7" type="ORF">QE152_g9650</name>
</gene>
<name>A0AAW1LWD6_POPJA</name>
<evidence type="ECO:0000256" key="5">
    <source>
        <dbReference type="PROSITE-ProRule" id="PRU00042"/>
    </source>
</evidence>
<dbReference type="SUPFAM" id="SSF57667">
    <property type="entry name" value="beta-beta-alpha zinc fingers"/>
    <property type="match status" value="2"/>
</dbReference>
<dbReference type="PANTHER" id="PTHR24379">
    <property type="entry name" value="KRAB AND ZINC FINGER DOMAIN-CONTAINING"/>
    <property type="match status" value="1"/>
</dbReference>
<keyword evidence="2" id="KW-0677">Repeat</keyword>
<evidence type="ECO:0000313" key="7">
    <source>
        <dbReference type="EMBL" id="KAK9738761.1"/>
    </source>
</evidence>
<keyword evidence="8" id="KW-1185">Reference proteome</keyword>
<accession>A0AAW1LWD6</accession>
<feature type="domain" description="C2H2-type" evidence="6">
    <location>
        <begin position="198"/>
        <end position="221"/>
    </location>
</feature>
<dbReference type="InterPro" id="IPR013087">
    <property type="entry name" value="Znf_C2H2_type"/>
</dbReference>
<feature type="domain" description="C2H2-type" evidence="6">
    <location>
        <begin position="171"/>
        <end position="198"/>
    </location>
</feature>
<keyword evidence="3 5" id="KW-0863">Zinc-finger</keyword>
<dbReference type="GO" id="GO:0005634">
    <property type="term" value="C:nucleus"/>
    <property type="evidence" value="ECO:0007669"/>
    <property type="project" value="TreeGrafter"/>
</dbReference>
<evidence type="ECO:0000256" key="3">
    <source>
        <dbReference type="ARBA" id="ARBA00022771"/>
    </source>
</evidence>
<feature type="domain" description="C2H2-type" evidence="6">
    <location>
        <begin position="226"/>
        <end position="254"/>
    </location>
</feature>
<dbReference type="AlphaFoldDB" id="A0AAW1LWD6"/>
<evidence type="ECO:0000259" key="6">
    <source>
        <dbReference type="PROSITE" id="PS50157"/>
    </source>
</evidence>
<dbReference type="GO" id="GO:0000981">
    <property type="term" value="F:DNA-binding transcription factor activity, RNA polymerase II-specific"/>
    <property type="evidence" value="ECO:0007669"/>
    <property type="project" value="TreeGrafter"/>
</dbReference>
<dbReference type="EMBL" id="JASPKY010000083">
    <property type="protein sequence ID" value="KAK9738761.1"/>
    <property type="molecule type" value="Genomic_DNA"/>
</dbReference>
<dbReference type="Gene3D" id="3.30.160.60">
    <property type="entry name" value="Classic Zinc Finger"/>
    <property type="match status" value="3"/>
</dbReference>
<organism evidence="7 8">
    <name type="scientific">Popillia japonica</name>
    <name type="common">Japanese beetle</name>
    <dbReference type="NCBI Taxonomy" id="7064"/>
    <lineage>
        <taxon>Eukaryota</taxon>
        <taxon>Metazoa</taxon>
        <taxon>Ecdysozoa</taxon>
        <taxon>Arthropoda</taxon>
        <taxon>Hexapoda</taxon>
        <taxon>Insecta</taxon>
        <taxon>Pterygota</taxon>
        <taxon>Neoptera</taxon>
        <taxon>Endopterygota</taxon>
        <taxon>Coleoptera</taxon>
        <taxon>Polyphaga</taxon>
        <taxon>Scarabaeiformia</taxon>
        <taxon>Scarabaeidae</taxon>
        <taxon>Rutelinae</taxon>
        <taxon>Popillia</taxon>
    </lineage>
</organism>
<evidence type="ECO:0000256" key="2">
    <source>
        <dbReference type="ARBA" id="ARBA00022737"/>
    </source>
</evidence>
<evidence type="ECO:0000313" key="8">
    <source>
        <dbReference type="Proteomes" id="UP001458880"/>
    </source>
</evidence>
<dbReference type="SMART" id="SM00355">
    <property type="entry name" value="ZnF_C2H2"/>
    <property type="match status" value="5"/>
</dbReference>
<dbReference type="Pfam" id="PF00096">
    <property type="entry name" value="zf-C2H2"/>
    <property type="match status" value="1"/>
</dbReference>
<dbReference type="PANTHER" id="PTHR24379:SF127">
    <property type="entry name" value="BLOODY FINGERS-RELATED"/>
    <property type="match status" value="1"/>
</dbReference>
<keyword evidence="1" id="KW-0479">Metal-binding</keyword>
<evidence type="ECO:0000256" key="1">
    <source>
        <dbReference type="ARBA" id="ARBA00022723"/>
    </source>
</evidence>
<reference evidence="7 8" key="1">
    <citation type="journal article" date="2024" name="BMC Genomics">
        <title>De novo assembly and annotation of Popillia japonica's genome with initial clues to its potential as an invasive pest.</title>
        <authorList>
            <person name="Cucini C."/>
            <person name="Boschi S."/>
            <person name="Funari R."/>
            <person name="Cardaioli E."/>
            <person name="Iannotti N."/>
            <person name="Marturano G."/>
            <person name="Paoli F."/>
            <person name="Bruttini M."/>
            <person name="Carapelli A."/>
            <person name="Frati F."/>
            <person name="Nardi F."/>
        </authorList>
    </citation>
    <scope>NUCLEOTIDE SEQUENCE [LARGE SCALE GENOMIC DNA]</scope>
    <source>
        <strain evidence="7">DMR45628</strain>
    </source>
</reference>
<evidence type="ECO:0000256" key="4">
    <source>
        <dbReference type="ARBA" id="ARBA00022833"/>
    </source>
</evidence>
<comment type="caution">
    <text evidence="7">The sequence shown here is derived from an EMBL/GenBank/DDBJ whole genome shotgun (WGS) entry which is preliminary data.</text>
</comment>
<dbReference type="PROSITE" id="PS00028">
    <property type="entry name" value="ZINC_FINGER_C2H2_1"/>
    <property type="match status" value="5"/>
</dbReference>
<feature type="domain" description="C2H2-type" evidence="6">
    <location>
        <begin position="143"/>
        <end position="171"/>
    </location>
</feature>